<evidence type="ECO:0000313" key="1">
    <source>
        <dbReference type="EMBL" id="ALX81395.1"/>
    </source>
</evidence>
<dbReference type="InterPro" id="IPR004926">
    <property type="entry name" value="LEA_3a"/>
</dbReference>
<dbReference type="GO" id="GO:0006950">
    <property type="term" value="P:response to stress"/>
    <property type="evidence" value="ECO:0007669"/>
    <property type="project" value="TreeGrafter"/>
</dbReference>
<sequence>MARSLSKAKLFSDALSFSITRRGYAAASQPSVSAGFGKGGSTNGFVGKVEGTAMIKDQSSGASSAWAPDPLTGYYRPANCAAEIDPAELRQMLLSNRVRPN</sequence>
<dbReference type="EMBL" id="KT225021">
    <property type="protein sequence ID" value="ALX81395.1"/>
    <property type="molecule type" value="mRNA"/>
</dbReference>
<dbReference type="AlphaFoldDB" id="A0A2I4JSY1"/>
<dbReference type="PANTHER" id="PTHR33509">
    <property type="entry name" value="LATE EMBRYOGENIS ABUNDANT PROTEIN 2-RELATED"/>
    <property type="match status" value="1"/>
</dbReference>
<organism evidence="1">
    <name type="scientific">Ziziphus nummularia</name>
    <dbReference type="NCBI Taxonomy" id="498071"/>
    <lineage>
        <taxon>Eukaryota</taxon>
        <taxon>Viridiplantae</taxon>
        <taxon>Streptophyta</taxon>
        <taxon>Embryophyta</taxon>
        <taxon>Tracheophyta</taxon>
        <taxon>Spermatophyta</taxon>
        <taxon>Magnoliopsida</taxon>
        <taxon>eudicotyledons</taxon>
        <taxon>Gunneridae</taxon>
        <taxon>Pentapetalae</taxon>
        <taxon>rosids</taxon>
        <taxon>fabids</taxon>
        <taxon>Rosales</taxon>
        <taxon>Rhamnaceae</taxon>
        <taxon>Paliureae</taxon>
        <taxon>Ziziphus</taxon>
    </lineage>
</organism>
<accession>A0A2I4JSY1</accession>
<dbReference type="Pfam" id="PF03242">
    <property type="entry name" value="LEA_3a"/>
    <property type="match status" value="1"/>
</dbReference>
<dbReference type="PANTHER" id="PTHR33509:SF34">
    <property type="entry name" value="LATE EMBRYOGENIS ABUNDANT PROTEIN 41"/>
    <property type="match status" value="1"/>
</dbReference>
<dbReference type="GO" id="GO:0005739">
    <property type="term" value="C:mitochondrion"/>
    <property type="evidence" value="ECO:0007669"/>
    <property type="project" value="TreeGrafter"/>
</dbReference>
<protein>
    <submittedName>
        <fullName evidence="1">LEA protein</fullName>
    </submittedName>
</protein>
<proteinExistence type="evidence at transcript level"/>
<name>A0A2I4JSY1_9ROSA</name>
<reference evidence="1" key="1">
    <citation type="submission" date="2015-06" db="EMBL/GenBank/DDBJ databases">
        <title>Isolation, expression and characterization of LEA gene in Ziziphus nummularia.</title>
        <authorList>
            <person name="Padaria J.C."/>
            <person name="Yadav R."/>
        </authorList>
    </citation>
    <scope>NUCLEOTIDE SEQUENCE</scope>
</reference>